<feature type="compositionally biased region" description="Low complexity" evidence="5">
    <location>
        <begin position="285"/>
        <end position="304"/>
    </location>
</feature>
<evidence type="ECO:0000256" key="1">
    <source>
        <dbReference type="ARBA" id="ARBA00006638"/>
    </source>
</evidence>
<evidence type="ECO:0000256" key="3">
    <source>
        <dbReference type="ARBA" id="ARBA00023172"/>
    </source>
</evidence>
<dbReference type="PANTHER" id="PTHR12132:SF1">
    <property type="entry name" value="DNA REPAIR PROTEIN RAD52 HOMOLOG"/>
    <property type="match status" value="1"/>
</dbReference>
<keyword evidence="3" id="KW-0233">DNA recombination</keyword>
<dbReference type="GO" id="GO:0005634">
    <property type="term" value="C:nucleus"/>
    <property type="evidence" value="ECO:0007669"/>
    <property type="project" value="TreeGrafter"/>
</dbReference>
<reference evidence="6 7" key="1">
    <citation type="submission" date="2018-11" db="EMBL/GenBank/DDBJ databases">
        <title>Genome sequence of Saitozyma podzolica DSM 27192.</title>
        <authorList>
            <person name="Aliyu H."/>
            <person name="Gorte O."/>
            <person name="Ochsenreither K."/>
        </authorList>
    </citation>
    <scope>NUCLEOTIDE SEQUENCE [LARGE SCALE GENOMIC DNA]</scope>
    <source>
        <strain evidence="6 7">DSM 27192</strain>
    </source>
</reference>
<dbReference type="GO" id="GO:0000724">
    <property type="term" value="P:double-strand break repair via homologous recombination"/>
    <property type="evidence" value="ECO:0007669"/>
    <property type="project" value="UniProtKB-ARBA"/>
</dbReference>
<dbReference type="Proteomes" id="UP000279259">
    <property type="component" value="Unassembled WGS sequence"/>
</dbReference>
<dbReference type="EMBL" id="RSCD01000008">
    <property type="protein sequence ID" value="RSH91138.1"/>
    <property type="molecule type" value="Genomic_DNA"/>
</dbReference>
<dbReference type="OrthoDB" id="206565at2759"/>
<feature type="compositionally biased region" description="Low complexity" evidence="5">
    <location>
        <begin position="320"/>
        <end position="331"/>
    </location>
</feature>
<feature type="compositionally biased region" description="Polar residues" evidence="5">
    <location>
        <begin position="454"/>
        <end position="463"/>
    </location>
</feature>
<keyword evidence="7" id="KW-1185">Reference proteome</keyword>
<dbReference type="FunFam" id="3.30.390.80:FF:000001">
    <property type="entry name" value="DNA repair protein RAD52 homolog"/>
    <property type="match status" value="1"/>
</dbReference>
<dbReference type="InterPro" id="IPR007232">
    <property type="entry name" value="Rad52_Rad59_Rad22"/>
</dbReference>
<sequence length="641" mass="66603">MSLSSHLLDTFEDRKPPSHLLNHRPLQGGFHPNRAGNTGVAGPTNPHNPHASEYNATVHPPRGPPEPWMGGHGRAVTPPWVNGGSSNGVGYGGQGGQSEGTKGRFTPWSEEKIAQLQVRLHRKLGPEYVSQKPGMGGGKITYIEAWKVIELANEVFGFNGWSSSVISLKLDYFDSGESGKWSCGATAVIRITLADGTFHEDVGCGSMENSRSKAQMWDKAQKEAVTDGIKRCLKTFGNVLGNCLYDKDYNREIGKVKVPPFKLNHDQLERRPEFATPRPVPAAVPAPSAAAAPTSAAGPSRGSALPSHITNAPKPPVPGPSVAHAVPPAHAAPDRSIRQDTPLRSIDESFLIDENFDAEFMDMAGSDFFNEVDESVGQTTGGDQGGRGSAGGASPTKAQPVARSMPQQSAPAYQHRHRPDMPAAPAPKSPVKAAAAAAAGASPAKHSNAGGFAPSTTNPTITANVHLPADGGAVPRSSGGSSHTADEAPKPPARVGGFAFPSGPNSAASAARALAIASAMRASPQPHLANQAGQHPNPPIRAESPRIPSGGISEAAARASTNFRATAAKLDLSDEQSFGGGFSSARGIKRSGGEDSREASASPTKKPSGGVKSGPRQALGELSIEGGEPDGWHSAKRQRAA</sequence>
<evidence type="ECO:0000256" key="4">
    <source>
        <dbReference type="ARBA" id="ARBA00023204"/>
    </source>
</evidence>
<feature type="compositionally biased region" description="Low complexity" evidence="5">
    <location>
        <begin position="506"/>
        <end position="523"/>
    </location>
</feature>
<dbReference type="InterPro" id="IPR042525">
    <property type="entry name" value="Rad52_Rad59_Rad22_sf"/>
</dbReference>
<comment type="caution">
    <text evidence="6">The sequence shown here is derived from an EMBL/GenBank/DDBJ whole genome shotgun (WGS) entry which is preliminary data.</text>
</comment>
<feature type="region of interest" description="Disordered" evidence="5">
    <location>
        <begin position="373"/>
        <end position="552"/>
    </location>
</feature>
<comment type="similarity">
    <text evidence="1">Belongs to the RAD52 family.</text>
</comment>
<keyword evidence="4" id="KW-0234">DNA repair</keyword>
<dbReference type="Gene3D" id="3.30.390.80">
    <property type="entry name" value="DNA repair protein Rad52/59/22"/>
    <property type="match status" value="1"/>
</dbReference>
<evidence type="ECO:0000256" key="5">
    <source>
        <dbReference type="SAM" id="MobiDB-lite"/>
    </source>
</evidence>
<feature type="compositionally biased region" description="Low complexity" evidence="5">
    <location>
        <begin position="429"/>
        <end position="449"/>
    </location>
</feature>
<evidence type="ECO:0000313" key="6">
    <source>
        <dbReference type="EMBL" id="RSH91138.1"/>
    </source>
</evidence>
<dbReference type="InterPro" id="IPR041247">
    <property type="entry name" value="Rad52_fam"/>
</dbReference>
<feature type="compositionally biased region" description="Gly residues" evidence="5">
    <location>
        <begin position="379"/>
        <end position="391"/>
    </location>
</feature>
<dbReference type="GO" id="GO:0003697">
    <property type="term" value="F:single-stranded DNA binding"/>
    <property type="evidence" value="ECO:0007669"/>
    <property type="project" value="UniProtKB-ARBA"/>
</dbReference>
<accession>A0A427YJ70</accession>
<proteinExistence type="inferred from homology"/>
<dbReference type="SUPFAM" id="SSF54768">
    <property type="entry name" value="dsRNA-binding domain-like"/>
    <property type="match status" value="1"/>
</dbReference>
<name>A0A427YJ70_9TREE</name>
<dbReference type="STRING" id="1890683.A0A427YJ70"/>
<gene>
    <name evidence="6" type="primary">RAD52</name>
    <name evidence="6" type="ORF">EHS25_009437</name>
</gene>
<organism evidence="6 7">
    <name type="scientific">Saitozyma podzolica</name>
    <dbReference type="NCBI Taxonomy" id="1890683"/>
    <lineage>
        <taxon>Eukaryota</taxon>
        <taxon>Fungi</taxon>
        <taxon>Dikarya</taxon>
        <taxon>Basidiomycota</taxon>
        <taxon>Agaricomycotina</taxon>
        <taxon>Tremellomycetes</taxon>
        <taxon>Tremellales</taxon>
        <taxon>Trimorphomycetaceae</taxon>
        <taxon>Saitozyma</taxon>
    </lineage>
</organism>
<dbReference type="PANTHER" id="PTHR12132">
    <property type="entry name" value="DNA REPAIR AND RECOMBINATION PROTEIN RAD52, RAD59"/>
    <property type="match status" value="1"/>
</dbReference>
<feature type="region of interest" description="Disordered" evidence="5">
    <location>
        <begin position="273"/>
        <end position="342"/>
    </location>
</feature>
<keyword evidence="2" id="KW-0227">DNA damage</keyword>
<protein>
    <submittedName>
        <fullName evidence="6">DNA repair protein rad52</fullName>
    </submittedName>
</protein>
<dbReference type="Pfam" id="PF04098">
    <property type="entry name" value="Rad52_Rad22"/>
    <property type="match status" value="1"/>
</dbReference>
<evidence type="ECO:0000313" key="7">
    <source>
        <dbReference type="Proteomes" id="UP000279259"/>
    </source>
</evidence>
<dbReference type="GO" id="GO:0045002">
    <property type="term" value="P:double-strand break repair via single-strand annealing"/>
    <property type="evidence" value="ECO:0007669"/>
    <property type="project" value="TreeGrafter"/>
</dbReference>
<dbReference type="AlphaFoldDB" id="A0A427YJ70"/>
<feature type="region of interest" description="Disordered" evidence="5">
    <location>
        <begin position="1"/>
        <end position="64"/>
    </location>
</feature>
<feature type="region of interest" description="Disordered" evidence="5">
    <location>
        <begin position="570"/>
        <end position="641"/>
    </location>
</feature>
<dbReference type="GO" id="GO:0006312">
    <property type="term" value="P:mitotic recombination"/>
    <property type="evidence" value="ECO:0007669"/>
    <property type="project" value="TreeGrafter"/>
</dbReference>
<evidence type="ECO:0000256" key="2">
    <source>
        <dbReference type="ARBA" id="ARBA00022763"/>
    </source>
</evidence>